<evidence type="ECO:0000256" key="1">
    <source>
        <dbReference type="SAM" id="Coils"/>
    </source>
</evidence>
<comment type="caution">
    <text evidence="3">The sequence shown here is derived from an EMBL/GenBank/DDBJ whole genome shotgun (WGS) entry which is preliminary data.</text>
</comment>
<organism evidence="3 4">
    <name type="scientific">Cymbomonas tetramitiformis</name>
    <dbReference type="NCBI Taxonomy" id="36881"/>
    <lineage>
        <taxon>Eukaryota</taxon>
        <taxon>Viridiplantae</taxon>
        <taxon>Chlorophyta</taxon>
        <taxon>Pyramimonadophyceae</taxon>
        <taxon>Pyramimonadales</taxon>
        <taxon>Pyramimonadaceae</taxon>
        <taxon>Cymbomonas</taxon>
    </lineage>
</organism>
<feature type="coiled-coil region" evidence="1">
    <location>
        <begin position="335"/>
        <end position="390"/>
    </location>
</feature>
<accession>A0AAE0G952</accession>
<name>A0AAE0G952_9CHLO</name>
<sequence>MLQASKKLAAWGSGLMGKRNQNEEEVEVVSTASVMAKAWSYQCMHCSKMTMVCWTCKTAFAFSGHSHCILCSGGIKEWPAKYTPSDASDDSDPDSDEEASFTSEPLKNRPPQHDKPVALSTSTFTQSSEVTVAVAATPVVDKIGMPPQSAVAPQSAGGTRSASSSISSTGHTASPMQAAHPSAETLLPPRDTSTRRGYHVGTFHGEGPKDKEDGRVAVVCTDGVEFERQVKEVEALRKQIQGLRNTVRVFRDRDKEAPAVFNAVAAYTAFKAKEFEHVEMVRLMEAHNADELERLSEAGKALQEDYKIIKTSRDMVQSEMLLLAKEKAVWEKDVNQDCIRLKEQHQEERAKLQVQFQVERARAAKAEKALLLHEQRAAQLEGEVEQLKKGMPLSMGDLEHLSTRQNTGVLQTEPPPYFEFPSSPAPSIGADAQADNGESMWSSLERTRAATSTSVFQIFQHVSQNVSDKLGDMPTLDLPQLTPRDDFSPTFDGSSLWSGVTEESHSEDEHEHLENNISEDVDFHSVQDIGADKLWQASWMPRSARLPADDPFIMLPASHK</sequence>
<dbReference type="AlphaFoldDB" id="A0AAE0G952"/>
<reference evidence="3 4" key="1">
    <citation type="journal article" date="2015" name="Genome Biol. Evol.">
        <title>Comparative Genomics of a Bacterivorous Green Alga Reveals Evolutionary Causalities and Consequences of Phago-Mixotrophic Mode of Nutrition.</title>
        <authorList>
            <person name="Burns J.A."/>
            <person name="Paasch A."/>
            <person name="Narechania A."/>
            <person name="Kim E."/>
        </authorList>
    </citation>
    <scope>NUCLEOTIDE SEQUENCE [LARGE SCALE GENOMIC DNA]</scope>
    <source>
        <strain evidence="3 4">PLY_AMNH</strain>
    </source>
</reference>
<protein>
    <submittedName>
        <fullName evidence="3">Uncharacterized protein</fullName>
    </submittedName>
</protein>
<proteinExistence type="predicted"/>
<keyword evidence="1" id="KW-0175">Coiled coil</keyword>
<feature type="region of interest" description="Disordered" evidence="2">
    <location>
        <begin position="144"/>
        <end position="192"/>
    </location>
</feature>
<evidence type="ECO:0000313" key="3">
    <source>
        <dbReference type="EMBL" id="KAK3273630.1"/>
    </source>
</evidence>
<evidence type="ECO:0000256" key="2">
    <source>
        <dbReference type="SAM" id="MobiDB-lite"/>
    </source>
</evidence>
<feature type="coiled-coil region" evidence="1">
    <location>
        <begin position="226"/>
        <end position="253"/>
    </location>
</feature>
<gene>
    <name evidence="3" type="ORF">CYMTET_18141</name>
</gene>
<evidence type="ECO:0000313" key="4">
    <source>
        <dbReference type="Proteomes" id="UP001190700"/>
    </source>
</evidence>
<dbReference type="EMBL" id="LGRX02008354">
    <property type="protein sequence ID" value="KAK3273630.1"/>
    <property type="molecule type" value="Genomic_DNA"/>
</dbReference>
<dbReference type="Proteomes" id="UP001190700">
    <property type="component" value="Unassembled WGS sequence"/>
</dbReference>
<feature type="region of interest" description="Disordered" evidence="2">
    <location>
        <begin position="82"/>
        <end position="118"/>
    </location>
</feature>
<feature type="compositionally biased region" description="Acidic residues" evidence="2">
    <location>
        <begin position="87"/>
        <end position="99"/>
    </location>
</feature>
<feature type="compositionally biased region" description="Low complexity" evidence="2">
    <location>
        <begin position="155"/>
        <end position="174"/>
    </location>
</feature>
<keyword evidence="4" id="KW-1185">Reference proteome</keyword>